<keyword evidence="9" id="KW-0449">Lipoprotein</keyword>
<dbReference type="InterPro" id="IPR011330">
    <property type="entry name" value="Glyco_hydro/deAcase_b/a-brl"/>
</dbReference>
<dbReference type="PANTHER" id="PTHR10587">
    <property type="entry name" value="GLYCOSYL TRANSFERASE-RELATED"/>
    <property type="match status" value="1"/>
</dbReference>
<dbReference type="GO" id="GO:0071555">
    <property type="term" value="P:cell wall organization"/>
    <property type="evidence" value="ECO:0007669"/>
    <property type="project" value="UniProtKB-KW"/>
</dbReference>
<comment type="cofactor">
    <cofactor evidence="1">
        <name>Co(2+)</name>
        <dbReference type="ChEBI" id="CHEBI:48828"/>
    </cofactor>
</comment>
<dbReference type="InterPro" id="IPR050248">
    <property type="entry name" value="Polysacc_deacetylase_ArnD"/>
</dbReference>
<evidence type="ECO:0000256" key="6">
    <source>
        <dbReference type="ARBA" id="ARBA00023136"/>
    </source>
</evidence>
<keyword evidence="10" id="KW-0961">Cell wall biogenesis/degradation</keyword>
<evidence type="ECO:0000256" key="1">
    <source>
        <dbReference type="ARBA" id="ARBA00001941"/>
    </source>
</evidence>
<dbReference type="Gene3D" id="3.20.20.370">
    <property type="entry name" value="Glycoside hydrolase/deacetylase"/>
    <property type="match status" value="1"/>
</dbReference>
<evidence type="ECO:0000256" key="14">
    <source>
        <dbReference type="SAM" id="MobiDB-lite"/>
    </source>
</evidence>
<evidence type="ECO:0000256" key="13">
    <source>
        <dbReference type="ARBA" id="ARBA00048494"/>
    </source>
</evidence>
<evidence type="ECO:0000256" key="10">
    <source>
        <dbReference type="ARBA" id="ARBA00023316"/>
    </source>
</evidence>
<comment type="catalytic activity">
    <reaction evidence="13">
        <text>[(1-&gt;4)-N-acetyl-beta-D-glucosaminyl](n) + n H2O = chitosan + n acetate</text>
        <dbReference type="Rhea" id="RHEA:10464"/>
        <dbReference type="Rhea" id="RHEA-COMP:9593"/>
        <dbReference type="Rhea" id="RHEA-COMP:9597"/>
        <dbReference type="ChEBI" id="CHEBI:15377"/>
        <dbReference type="ChEBI" id="CHEBI:17029"/>
        <dbReference type="ChEBI" id="CHEBI:30089"/>
        <dbReference type="ChEBI" id="CHEBI:57704"/>
        <dbReference type="EC" id="3.5.1.41"/>
    </reaction>
    <physiologicalReaction direction="left-to-right" evidence="13">
        <dbReference type="Rhea" id="RHEA:10465"/>
    </physiologicalReaction>
</comment>
<dbReference type="OrthoDB" id="407355at2759"/>
<dbReference type="Pfam" id="PF01522">
    <property type="entry name" value="Polysacc_deac_1"/>
    <property type="match status" value="1"/>
</dbReference>
<keyword evidence="8" id="KW-0170">Cobalt</keyword>
<dbReference type="EMBL" id="SEOQ01000839">
    <property type="protein sequence ID" value="TFY56303.1"/>
    <property type="molecule type" value="Genomic_DNA"/>
</dbReference>
<dbReference type="GO" id="GO:0009272">
    <property type="term" value="P:fungal-type cell wall biogenesis"/>
    <property type="evidence" value="ECO:0007669"/>
    <property type="project" value="UniProtKB-ARBA"/>
</dbReference>
<keyword evidence="15" id="KW-0732">Signal</keyword>
<keyword evidence="11" id="KW-0624">Polysaccharide degradation</keyword>
<feature type="compositionally biased region" description="Low complexity" evidence="14">
    <location>
        <begin position="59"/>
        <end position="68"/>
    </location>
</feature>
<evidence type="ECO:0000259" key="16">
    <source>
        <dbReference type="Pfam" id="PF01522"/>
    </source>
</evidence>
<keyword evidence="18" id="KW-1185">Reference proteome</keyword>
<reference evidence="17 18" key="1">
    <citation type="submission" date="2019-02" db="EMBL/GenBank/DDBJ databases">
        <title>Genome sequencing of the rare red list fungi Dentipellis fragilis.</title>
        <authorList>
            <person name="Buettner E."/>
            <person name="Kellner H."/>
        </authorList>
    </citation>
    <scope>NUCLEOTIDE SEQUENCE [LARGE SCALE GENOMIC DNA]</scope>
    <source>
        <strain evidence="17 18">DSM 105465</strain>
    </source>
</reference>
<accession>A0A4Y9Y3E8</accession>
<organism evidence="17 18">
    <name type="scientific">Dentipellis fragilis</name>
    <dbReference type="NCBI Taxonomy" id="205917"/>
    <lineage>
        <taxon>Eukaryota</taxon>
        <taxon>Fungi</taxon>
        <taxon>Dikarya</taxon>
        <taxon>Basidiomycota</taxon>
        <taxon>Agaricomycotina</taxon>
        <taxon>Agaricomycetes</taxon>
        <taxon>Russulales</taxon>
        <taxon>Hericiaceae</taxon>
        <taxon>Dentipellis</taxon>
    </lineage>
</organism>
<evidence type="ECO:0000313" key="18">
    <source>
        <dbReference type="Proteomes" id="UP000298327"/>
    </source>
</evidence>
<dbReference type="STRING" id="205917.A0A4Y9Y3E8"/>
<keyword evidence="5" id="KW-0146">Chitin degradation</keyword>
<feature type="chain" id="PRO_5021290322" description="chitin deacetylase" evidence="15">
    <location>
        <begin position="29"/>
        <end position="357"/>
    </location>
</feature>
<feature type="non-terminal residue" evidence="17">
    <location>
        <position position="357"/>
    </location>
</feature>
<feature type="region of interest" description="Disordered" evidence="14">
    <location>
        <begin position="51"/>
        <end position="88"/>
    </location>
</feature>
<dbReference type="GO" id="GO:0006032">
    <property type="term" value="P:chitin catabolic process"/>
    <property type="evidence" value="ECO:0007669"/>
    <property type="project" value="UniProtKB-KW"/>
</dbReference>
<dbReference type="PANTHER" id="PTHR10587:SF98">
    <property type="entry name" value="CHITIN DEACETYLASE"/>
    <property type="match status" value="1"/>
</dbReference>
<dbReference type="GO" id="GO:0004099">
    <property type="term" value="F:chitin deacetylase activity"/>
    <property type="evidence" value="ECO:0007669"/>
    <property type="project" value="UniProtKB-EC"/>
</dbReference>
<proteinExistence type="predicted"/>
<comment type="subcellular location">
    <subcellularLocation>
        <location evidence="2">Cell membrane</location>
        <topology evidence="2">Lipid-anchor</topology>
        <topology evidence="2">GPI-anchor</topology>
    </subcellularLocation>
</comment>
<evidence type="ECO:0000256" key="9">
    <source>
        <dbReference type="ARBA" id="ARBA00023288"/>
    </source>
</evidence>
<gene>
    <name evidence="17" type="ORF">EVG20_g8976</name>
</gene>
<dbReference type="GO" id="GO:0000272">
    <property type="term" value="P:polysaccharide catabolic process"/>
    <property type="evidence" value="ECO:0007669"/>
    <property type="project" value="UniProtKB-KW"/>
</dbReference>
<feature type="signal peptide" evidence="15">
    <location>
        <begin position="1"/>
        <end position="28"/>
    </location>
</feature>
<dbReference type="EC" id="3.5.1.41" evidence="12"/>
<dbReference type="Proteomes" id="UP000298327">
    <property type="component" value="Unassembled WGS sequence"/>
</dbReference>
<dbReference type="GO" id="GO:0005886">
    <property type="term" value="C:plasma membrane"/>
    <property type="evidence" value="ECO:0007669"/>
    <property type="project" value="UniProtKB-SubCell"/>
</dbReference>
<evidence type="ECO:0000256" key="5">
    <source>
        <dbReference type="ARBA" id="ARBA00023024"/>
    </source>
</evidence>
<evidence type="ECO:0000256" key="7">
    <source>
        <dbReference type="ARBA" id="ARBA00023277"/>
    </source>
</evidence>
<evidence type="ECO:0000256" key="8">
    <source>
        <dbReference type="ARBA" id="ARBA00023285"/>
    </source>
</evidence>
<sequence>MFLYCVPPFYTLIAIFIFLAYPSPPSLTSSPTNRLSCLRLNANTFMAVSPSPDRYPPHALSASRVSPSARPPRTAPPNNARRKSKTPTQGTWTTAFILSNQRKWQNISRSIPTNIQPKGFNKGGFSNVSYTSADLNCLWTYGKCTMPNLTRLPPDVSSMPEPKTTGYSFDNCPNCSHNAFYDFLQQNSQKATIFFFGSKAMDWPLDGHEICFHTWSHRYMTSFQSQDVFAELWYTVCAPSTAPLHRAPTLTSCPPTDESDRARHRRHAQLLEAKPHRDRLGILALILVLLPCAMPLPLFGDVDDRISAIANTLKLQTIIWKYDSNDWRAGTGGVTPADVDSSYTSFIGNVASATFNN</sequence>
<dbReference type="GO" id="GO:0098552">
    <property type="term" value="C:side of membrane"/>
    <property type="evidence" value="ECO:0007669"/>
    <property type="project" value="UniProtKB-KW"/>
</dbReference>
<evidence type="ECO:0000256" key="15">
    <source>
        <dbReference type="SAM" id="SignalP"/>
    </source>
</evidence>
<keyword evidence="4" id="KW-0336">GPI-anchor</keyword>
<evidence type="ECO:0000256" key="11">
    <source>
        <dbReference type="ARBA" id="ARBA00023326"/>
    </source>
</evidence>
<evidence type="ECO:0000313" key="17">
    <source>
        <dbReference type="EMBL" id="TFY56303.1"/>
    </source>
</evidence>
<evidence type="ECO:0000256" key="2">
    <source>
        <dbReference type="ARBA" id="ARBA00004609"/>
    </source>
</evidence>
<evidence type="ECO:0000256" key="12">
    <source>
        <dbReference type="ARBA" id="ARBA00024056"/>
    </source>
</evidence>
<keyword evidence="7" id="KW-0119">Carbohydrate metabolism</keyword>
<comment type="caution">
    <text evidence="17">The sequence shown here is derived from an EMBL/GenBank/DDBJ whole genome shotgun (WGS) entry which is preliminary data.</text>
</comment>
<protein>
    <recommendedName>
        <fullName evidence="12">chitin deacetylase</fullName>
        <ecNumber evidence="12">3.5.1.41</ecNumber>
    </recommendedName>
</protein>
<dbReference type="AlphaFoldDB" id="A0A4Y9Y3E8"/>
<dbReference type="SUPFAM" id="SSF88713">
    <property type="entry name" value="Glycoside hydrolase/deacetylase"/>
    <property type="match status" value="1"/>
</dbReference>
<dbReference type="InterPro" id="IPR002509">
    <property type="entry name" value="NODB_dom"/>
</dbReference>
<keyword evidence="6" id="KW-0472">Membrane</keyword>
<feature type="domain" description="NodB homology" evidence="16">
    <location>
        <begin position="161"/>
        <end position="255"/>
    </location>
</feature>
<evidence type="ECO:0000256" key="4">
    <source>
        <dbReference type="ARBA" id="ARBA00022622"/>
    </source>
</evidence>
<evidence type="ECO:0000256" key="3">
    <source>
        <dbReference type="ARBA" id="ARBA00022475"/>
    </source>
</evidence>
<keyword evidence="3" id="KW-1003">Cell membrane</keyword>
<keyword evidence="4" id="KW-0325">Glycoprotein</keyword>
<name>A0A4Y9Y3E8_9AGAM</name>